<dbReference type="Pfam" id="PF08385">
    <property type="entry name" value="DHC_N1"/>
    <property type="match status" value="2"/>
</dbReference>
<dbReference type="InterPro" id="IPR013594">
    <property type="entry name" value="Dynein_heavy_tail"/>
</dbReference>
<dbReference type="AlphaFoldDB" id="A0A6P7GJP5"/>
<reference evidence="2" key="1">
    <citation type="submission" date="2025-08" db="UniProtKB">
        <authorList>
            <consortium name="RefSeq"/>
        </authorList>
    </citation>
    <scope>IDENTIFICATION</scope>
    <source>
        <tissue evidence="2">Whole insect</tissue>
    </source>
</reference>
<dbReference type="GO" id="GO:0051959">
    <property type="term" value="F:dynein light intermediate chain binding"/>
    <property type="evidence" value="ECO:0007669"/>
    <property type="project" value="InterPro"/>
</dbReference>
<dbReference type="PANTHER" id="PTHR46532">
    <property type="entry name" value="MALE FERTILITY FACTOR KL5"/>
    <property type="match status" value="1"/>
</dbReference>
<feature type="domain" description="Dynein heavy chain tail" evidence="1">
    <location>
        <begin position="11"/>
        <end position="184"/>
    </location>
</feature>
<gene>
    <name evidence="2" type="primary">LOC114337686</name>
</gene>
<dbReference type="GO" id="GO:0045505">
    <property type="term" value="F:dynein intermediate chain binding"/>
    <property type="evidence" value="ECO:0007669"/>
    <property type="project" value="InterPro"/>
</dbReference>
<dbReference type="PANTHER" id="PTHR46532:SF11">
    <property type="entry name" value="DYNEIN AXONEMAL HEAVY CHAIN 12"/>
    <property type="match status" value="1"/>
</dbReference>
<protein>
    <submittedName>
        <fullName evidence="2">Dynein beta chain, ciliary-like</fullName>
    </submittedName>
</protein>
<evidence type="ECO:0000313" key="2">
    <source>
        <dbReference type="RefSeq" id="XP_028144000.1"/>
    </source>
</evidence>
<accession>A0A6P7GJP5</accession>
<feature type="domain" description="Dynein heavy chain tail" evidence="1">
    <location>
        <begin position="289"/>
        <end position="445"/>
    </location>
</feature>
<sequence>MDIQGFQIFSKLAKKFLDPTTLFHSDIDEAMQRVSYCVKALKQFISIFKRYKRNLTTYFPNGRQEPWNFHPNLVFERFYAFLERLKTIQWFFNTVLEFNKLEKVEIGGIKGRILSSRVTEVFHEFQQSFMIFSGKSYDVLDPDDPSFIADFEDFTHRIFEMDMKLVAILCQAFDDCSNLESIFKFQLPVPPSPPTTQYSVQILNNMNPRLGDMPLQGRELLCMGEFNISLHSQHLHILASLLPLFSCTKPATKAQVSWITNDFFQNFGFYIFGTLVEVRLAVARSSPRSSIVQSERSLALIARAERFLEIAGQFTKETFISWVEVVPTQIEINLKENLLRRDSRTKELYLNFSPELSAILREVHYLKLMEEPDIPEVVLKLDEKNELYQQYITNLNSTVTWYNKIKKTAKDVEFNLIANEVKDIDKMITVGEESLNWESEALWEYMIKLHTLVGNLQGHLQKCQNNLNEIKNILVPFARQPLFERKDGRKDTFLAIDERTEKLEKRKTDIKVATDRILQLLEENMNLFHMTDKQENEKWIQYIDHIDVVVESYLYQSVGCSLGYIIEHMDPGNNLPPLFESQLKLMEPDIVFIPSLDSSDPEGLKSLITGLIDDAVETSAIVKRFSKIKTVSYKEEIEANQDIVDIKNDILSNIDKVIEESYEFCDNYQTYAYLWLDDREQYLDQFLTYGRQLNNEELDYLGMNDPLAPKPSPPKMEHFREQIDNFENLSNQVETIKEAEIFNNWFKVDVRPFKQALLNTIRKWGNMFKDHLVTTVTTSLCDLSNFIRFITYFLSCIHPLNGTTA</sequence>
<dbReference type="GO" id="GO:0007018">
    <property type="term" value="P:microtubule-based movement"/>
    <property type="evidence" value="ECO:0007669"/>
    <property type="project" value="InterPro"/>
</dbReference>
<name>A0A6P7GJP5_DIAVI</name>
<dbReference type="InterPro" id="IPR026983">
    <property type="entry name" value="DHC"/>
</dbReference>
<proteinExistence type="predicted"/>
<organism evidence="2">
    <name type="scientific">Diabrotica virgifera virgifera</name>
    <name type="common">western corn rootworm</name>
    <dbReference type="NCBI Taxonomy" id="50390"/>
    <lineage>
        <taxon>Eukaryota</taxon>
        <taxon>Metazoa</taxon>
        <taxon>Ecdysozoa</taxon>
        <taxon>Arthropoda</taxon>
        <taxon>Hexapoda</taxon>
        <taxon>Insecta</taxon>
        <taxon>Pterygota</taxon>
        <taxon>Neoptera</taxon>
        <taxon>Endopterygota</taxon>
        <taxon>Coleoptera</taxon>
        <taxon>Polyphaga</taxon>
        <taxon>Cucujiformia</taxon>
        <taxon>Chrysomeloidea</taxon>
        <taxon>Chrysomelidae</taxon>
        <taxon>Galerucinae</taxon>
        <taxon>Diabroticina</taxon>
        <taxon>Diabroticites</taxon>
        <taxon>Diabrotica</taxon>
    </lineage>
</organism>
<dbReference type="RefSeq" id="XP_028144000.1">
    <property type="nucleotide sequence ID" value="XM_028288199.1"/>
</dbReference>
<evidence type="ECO:0000259" key="1">
    <source>
        <dbReference type="Pfam" id="PF08385"/>
    </source>
</evidence>
<dbReference type="InParanoid" id="A0A6P7GJP5"/>
<dbReference type="GO" id="GO:0005858">
    <property type="term" value="C:axonemal dynein complex"/>
    <property type="evidence" value="ECO:0007669"/>
    <property type="project" value="TreeGrafter"/>
</dbReference>